<sequence>MVTIDTSGLDHLSIENSNNEFVEVILYAENYDDQLIKVDTVNRQVTIKFELSGTETREVIFRKFITKRLQRADAVIKVPKGISINIFGENVDVTSKSINNKLSVYIDNGIIKLNKIQHKIIVKLYSGNVYANINNIKIDVNSNQGKIEVNGVLYKRKYKKTPKKTFNKLEVTTVKGNVILKNSYK</sequence>
<evidence type="ECO:0000313" key="2">
    <source>
        <dbReference type="Proteomes" id="UP000238882"/>
    </source>
</evidence>
<protein>
    <recommendedName>
        <fullName evidence="3">Adhesin domain-containing protein</fullName>
    </recommendedName>
</protein>
<accession>A0A2S7WR65</accession>
<organism evidence="1 2">
    <name type="scientific">Polaribacter porphyrae</name>
    <dbReference type="NCBI Taxonomy" id="1137780"/>
    <lineage>
        <taxon>Bacteria</taxon>
        <taxon>Pseudomonadati</taxon>
        <taxon>Bacteroidota</taxon>
        <taxon>Flavobacteriia</taxon>
        <taxon>Flavobacteriales</taxon>
        <taxon>Flavobacteriaceae</taxon>
    </lineage>
</organism>
<proteinExistence type="predicted"/>
<evidence type="ECO:0000313" key="1">
    <source>
        <dbReference type="EMBL" id="PQJ80097.1"/>
    </source>
</evidence>
<reference evidence="1 2" key="1">
    <citation type="submission" date="2016-12" db="EMBL/GenBank/DDBJ databases">
        <title>Trade-off between light-utilization and light-protection in marine flavobacteria.</title>
        <authorList>
            <person name="Kumagai Y."/>
            <person name="Yoshizawa S."/>
            <person name="Kogure K."/>
            <person name="Iwasaki W."/>
        </authorList>
    </citation>
    <scope>NUCLEOTIDE SEQUENCE [LARGE SCALE GENOMIC DNA]</scope>
    <source>
        <strain evidence="1 2">NBRC 108759</strain>
    </source>
</reference>
<name>A0A2S7WR65_9FLAO</name>
<evidence type="ECO:0008006" key="3">
    <source>
        <dbReference type="Google" id="ProtNLM"/>
    </source>
</evidence>
<gene>
    <name evidence="1" type="ORF">BTO18_13345</name>
</gene>
<keyword evidence="2" id="KW-1185">Reference proteome</keyword>
<dbReference type="AlphaFoldDB" id="A0A2S7WR65"/>
<dbReference type="Proteomes" id="UP000238882">
    <property type="component" value="Unassembled WGS sequence"/>
</dbReference>
<comment type="caution">
    <text evidence="1">The sequence shown here is derived from an EMBL/GenBank/DDBJ whole genome shotgun (WGS) entry which is preliminary data.</text>
</comment>
<dbReference type="EMBL" id="MSCN01000001">
    <property type="protein sequence ID" value="PQJ80097.1"/>
    <property type="molecule type" value="Genomic_DNA"/>
</dbReference>